<evidence type="ECO:0000256" key="1">
    <source>
        <dbReference type="ARBA" id="ARBA00004123"/>
    </source>
</evidence>
<dbReference type="Gene3D" id="2.170.150.80">
    <property type="entry name" value="NAC domain"/>
    <property type="match status" value="1"/>
</dbReference>
<evidence type="ECO:0000256" key="2">
    <source>
        <dbReference type="ARBA" id="ARBA00023015"/>
    </source>
</evidence>
<dbReference type="SUPFAM" id="SSF101941">
    <property type="entry name" value="NAC domain"/>
    <property type="match status" value="1"/>
</dbReference>
<evidence type="ECO:0000313" key="9">
    <source>
        <dbReference type="Proteomes" id="UP001168098"/>
    </source>
</evidence>
<evidence type="ECO:0000256" key="5">
    <source>
        <dbReference type="ARBA" id="ARBA00023242"/>
    </source>
</evidence>
<keyword evidence="2" id="KW-0805">Transcription regulation</keyword>
<dbReference type="AlphaFoldDB" id="A0AA38ZY40"/>
<dbReference type="Pfam" id="PF02365">
    <property type="entry name" value="NAM"/>
    <property type="match status" value="1"/>
</dbReference>
<keyword evidence="4" id="KW-0804">Transcription</keyword>
<evidence type="ECO:0000313" key="8">
    <source>
        <dbReference type="EMBL" id="KAJ9696389.1"/>
    </source>
</evidence>
<keyword evidence="9" id="KW-1185">Reference proteome</keyword>
<sequence>MDHVGEGESASVFKPTDEEMVHYLLNKVTGKTPFVREVIECDLYGDEELWRKRVEGTQRNCLYFFTKLKKTTQKMSHSSRATAWRNTWKAQSDKKICMGEKVHIGSKRCFSLVEKEKPREKLGWVMHEYRLDGVYDWYNQGNDYVICRIKRMVSKKVAVKQQEVEGDDAIAIQTNCDEILDPKVTVLKDQETERLGSSTPQREDDFFGQQEETPPRGVDFAEGGGGNISWIQTFAQDLLAYSQNCVEEKDEGVDMLPNHFYQDRWIRGWERAPTDQMAKFVHHSLDFK</sequence>
<keyword evidence="5" id="KW-0539">Nucleus</keyword>
<dbReference type="GO" id="GO:0006355">
    <property type="term" value="P:regulation of DNA-templated transcription"/>
    <property type="evidence" value="ECO:0007669"/>
    <property type="project" value="InterPro"/>
</dbReference>
<name>A0AA38ZY40_VITRO</name>
<feature type="region of interest" description="Disordered" evidence="6">
    <location>
        <begin position="191"/>
        <end position="215"/>
    </location>
</feature>
<dbReference type="InterPro" id="IPR003441">
    <property type="entry name" value="NAC-dom"/>
</dbReference>
<proteinExistence type="predicted"/>
<accession>A0AA38ZY40</accession>
<comment type="caution">
    <text evidence="8">The sequence shown here is derived from an EMBL/GenBank/DDBJ whole genome shotgun (WGS) entry which is preliminary data.</text>
</comment>
<organism evidence="8 9">
    <name type="scientific">Vitis rotundifolia</name>
    <name type="common">Muscadine grape</name>
    <dbReference type="NCBI Taxonomy" id="103349"/>
    <lineage>
        <taxon>Eukaryota</taxon>
        <taxon>Viridiplantae</taxon>
        <taxon>Streptophyta</taxon>
        <taxon>Embryophyta</taxon>
        <taxon>Tracheophyta</taxon>
        <taxon>Spermatophyta</taxon>
        <taxon>Magnoliopsida</taxon>
        <taxon>eudicotyledons</taxon>
        <taxon>Gunneridae</taxon>
        <taxon>Pentapetalae</taxon>
        <taxon>rosids</taxon>
        <taxon>Vitales</taxon>
        <taxon>Vitaceae</taxon>
        <taxon>Viteae</taxon>
        <taxon>Vitis</taxon>
    </lineage>
</organism>
<dbReference type="Proteomes" id="UP001168098">
    <property type="component" value="Unassembled WGS sequence"/>
</dbReference>
<dbReference type="PROSITE" id="PS51005">
    <property type="entry name" value="NAC"/>
    <property type="match status" value="1"/>
</dbReference>
<comment type="subcellular location">
    <subcellularLocation>
        <location evidence="1">Nucleus</location>
    </subcellularLocation>
</comment>
<keyword evidence="3" id="KW-0238">DNA-binding</keyword>
<dbReference type="GO" id="GO:0005634">
    <property type="term" value="C:nucleus"/>
    <property type="evidence" value="ECO:0007669"/>
    <property type="project" value="UniProtKB-SubCell"/>
</dbReference>
<dbReference type="PANTHER" id="PTHR31989">
    <property type="entry name" value="NAC DOMAIN-CONTAINING PROTEIN 82-RELATED"/>
    <property type="match status" value="1"/>
</dbReference>
<evidence type="ECO:0000256" key="6">
    <source>
        <dbReference type="SAM" id="MobiDB-lite"/>
    </source>
</evidence>
<evidence type="ECO:0000256" key="4">
    <source>
        <dbReference type="ARBA" id="ARBA00023163"/>
    </source>
</evidence>
<feature type="domain" description="NAC" evidence="7">
    <location>
        <begin position="7"/>
        <end position="152"/>
    </location>
</feature>
<evidence type="ECO:0000256" key="3">
    <source>
        <dbReference type="ARBA" id="ARBA00023125"/>
    </source>
</evidence>
<dbReference type="InterPro" id="IPR036093">
    <property type="entry name" value="NAC_dom_sf"/>
</dbReference>
<protein>
    <recommendedName>
        <fullName evidence="7">NAC domain-containing protein</fullName>
    </recommendedName>
</protein>
<dbReference type="GO" id="GO:0003677">
    <property type="term" value="F:DNA binding"/>
    <property type="evidence" value="ECO:0007669"/>
    <property type="project" value="UniProtKB-KW"/>
</dbReference>
<dbReference type="EMBL" id="JARBHA010000007">
    <property type="protein sequence ID" value="KAJ9696389.1"/>
    <property type="molecule type" value="Genomic_DNA"/>
</dbReference>
<reference evidence="8 9" key="1">
    <citation type="journal article" date="2023" name="BMC Biotechnol.">
        <title>Vitis rotundifolia cv Carlos genome sequencing.</title>
        <authorList>
            <person name="Huff M."/>
            <person name="Hulse-Kemp A."/>
            <person name="Scheffler B."/>
            <person name="Youngblood R."/>
            <person name="Simpson S."/>
            <person name="Babiker E."/>
            <person name="Staton M."/>
        </authorList>
    </citation>
    <scope>NUCLEOTIDE SEQUENCE [LARGE SCALE GENOMIC DNA]</scope>
    <source>
        <tissue evidence="8">Leaf</tissue>
    </source>
</reference>
<evidence type="ECO:0000259" key="7">
    <source>
        <dbReference type="PROSITE" id="PS51005"/>
    </source>
</evidence>
<gene>
    <name evidence="8" type="ORF">PVL29_008555</name>
</gene>